<dbReference type="PANTHER" id="PTHR46033">
    <property type="entry name" value="PROTEIN MAIN-LIKE 2"/>
    <property type="match status" value="1"/>
</dbReference>
<feature type="domain" description="Aminotransferase-like plant mobile" evidence="2">
    <location>
        <begin position="153"/>
        <end position="449"/>
    </location>
</feature>
<evidence type="ECO:0000313" key="3">
    <source>
        <dbReference type="EMBL" id="WVZ50356.1"/>
    </source>
</evidence>
<sequence length="747" mass="83990">MGLDGPRPFIRLPHPTASVARRRLPPSLSCATTALAPSRAAAACHPPRPAPPPSRAAALPVPRRRPPRPSACCSIAYHRSLLLAEMADPQYLLLEAAYERDHRAPRIAVGEELLFLRGRTHTHPLSWDERYVPYIQEAGLLDLAWVVTSGLPPLDPALLTALVDRWRPETHTFHLPCGEMTITLQDTAMLLGLPMAGSPVIDRLEPTAWHGQVLALFGIAPPDRQPGDRRTWTFDVTTGWLRDHFRACPPDATPLQVERHARAWLWYLLACFLLPDSSGDTVSSTMLPILARPCAAIATYSWASCTLAHMYRQLCDGCRRRERTSSIGGCLYPLQVWSWERLPIGRPVRRDREEWPFEDSRPTVLWLCRDVEVVSGRIEGRYKRYTNGLDCVTHRQVECTPYSREEIEEAELSPLCRRDENLYFVMVEYHMPTRVMRQFGRRQIVPPHTVPTDQALHKYDLCMSTYTVLTPLFVGSCKMKKGSRYSETDWRITHIVHTGRWDAKEPVDIEIGEAHDDAYFVEYLRWLQAHSRVRLRPSSDHRPICEVDSDDSDEYDTGTRIGVQLERAPVQDYMGQQLAWLTNEAGSILARAGPRPPGALKSLVLTVSRHCRRLSKKIGCYSAAALPPQPRGIRGGPSGSGGRSRSSEDENNDEEEEKDEDEDDDDEDDGDRGPDVLSGSQQHDAPGFTQTQHDAEAVRVHQVDLRLLGAIGVLVTLRTWTAATASTLTLPDKGVRVAVRHLEGPRT</sequence>
<dbReference type="Pfam" id="PF10536">
    <property type="entry name" value="PMD"/>
    <property type="match status" value="1"/>
</dbReference>
<keyword evidence="4" id="KW-1185">Reference proteome</keyword>
<feature type="compositionally biased region" description="Polar residues" evidence="1">
    <location>
        <begin position="678"/>
        <end position="692"/>
    </location>
</feature>
<feature type="region of interest" description="Disordered" evidence="1">
    <location>
        <begin position="42"/>
        <end position="66"/>
    </location>
</feature>
<proteinExistence type="predicted"/>
<accession>A0AAQ3SFC6</accession>
<name>A0AAQ3SFC6_PASNO</name>
<dbReference type="InterPro" id="IPR019557">
    <property type="entry name" value="AminoTfrase-like_pln_mobile"/>
</dbReference>
<dbReference type="Proteomes" id="UP001341281">
    <property type="component" value="Chromosome 01"/>
</dbReference>
<feature type="region of interest" description="Disordered" evidence="1">
    <location>
        <begin position="625"/>
        <end position="692"/>
    </location>
</feature>
<feature type="compositionally biased region" description="Gly residues" evidence="1">
    <location>
        <begin position="633"/>
        <end position="642"/>
    </location>
</feature>
<reference evidence="3 4" key="1">
    <citation type="submission" date="2024-02" db="EMBL/GenBank/DDBJ databases">
        <title>High-quality chromosome-scale genome assembly of Pensacola bahiagrass (Paspalum notatum Flugge var. saurae).</title>
        <authorList>
            <person name="Vega J.M."/>
            <person name="Podio M."/>
            <person name="Orjuela J."/>
            <person name="Siena L.A."/>
            <person name="Pessino S.C."/>
            <person name="Combes M.C."/>
            <person name="Mariac C."/>
            <person name="Albertini E."/>
            <person name="Pupilli F."/>
            <person name="Ortiz J.P.A."/>
            <person name="Leblanc O."/>
        </authorList>
    </citation>
    <scope>NUCLEOTIDE SEQUENCE [LARGE SCALE GENOMIC DNA]</scope>
    <source>
        <strain evidence="3">R1</strain>
        <tissue evidence="3">Leaf</tissue>
    </source>
</reference>
<dbReference type="EMBL" id="CP144745">
    <property type="protein sequence ID" value="WVZ50356.1"/>
    <property type="molecule type" value="Genomic_DNA"/>
</dbReference>
<dbReference type="InterPro" id="IPR044824">
    <property type="entry name" value="MAIN-like"/>
</dbReference>
<dbReference type="GO" id="GO:0010073">
    <property type="term" value="P:meristem maintenance"/>
    <property type="evidence" value="ECO:0007669"/>
    <property type="project" value="InterPro"/>
</dbReference>
<evidence type="ECO:0000259" key="2">
    <source>
        <dbReference type="Pfam" id="PF10536"/>
    </source>
</evidence>
<protein>
    <recommendedName>
        <fullName evidence="2">Aminotransferase-like plant mobile domain-containing protein</fullName>
    </recommendedName>
</protein>
<dbReference type="PANTHER" id="PTHR46033:SF82">
    <property type="entry name" value="AMINOTRANSFERASE-LIKE PLANT MOBILE DOMAIN-CONTAINING PROTEIN"/>
    <property type="match status" value="1"/>
</dbReference>
<gene>
    <name evidence="3" type="ORF">U9M48_001615</name>
</gene>
<evidence type="ECO:0000256" key="1">
    <source>
        <dbReference type="SAM" id="MobiDB-lite"/>
    </source>
</evidence>
<feature type="compositionally biased region" description="Acidic residues" evidence="1">
    <location>
        <begin position="649"/>
        <end position="670"/>
    </location>
</feature>
<organism evidence="3 4">
    <name type="scientific">Paspalum notatum var. saurae</name>
    <dbReference type="NCBI Taxonomy" id="547442"/>
    <lineage>
        <taxon>Eukaryota</taxon>
        <taxon>Viridiplantae</taxon>
        <taxon>Streptophyta</taxon>
        <taxon>Embryophyta</taxon>
        <taxon>Tracheophyta</taxon>
        <taxon>Spermatophyta</taxon>
        <taxon>Magnoliopsida</taxon>
        <taxon>Liliopsida</taxon>
        <taxon>Poales</taxon>
        <taxon>Poaceae</taxon>
        <taxon>PACMAD clade</taxon>
        <taxon>Panicoideae</taxon>
        <taxon>Andropogonodae</taxon>
        <taxon>Paspaleae</taxon>
        <taxon>Paspalinae</taxon>
        <taxon>Paspalum</taxon>
    </lineage>
</organism>
<evidence type="ECO:0000313" key="4">
    <source>
        <dbReference type="Proteomes" id="UP001341281"/>
    </source>
</evidence>
<dbReference type="AlphaFoldDB" id="A0AAQ3SFC6"/>